<reference evidence="2" key="2">
    <citation type="submission" date="2025-08" db="UniProtKB">
        <authorList>
            <consortium name="Ensembl"/>
        </authorList>
    </citation>
    <scope>IDENTIFICATION</scope>
    <source>
        <strain evidence="2">Hereford</strain>
    </source>
</reference>
<evidence type="ECO:0000313" key="2">
    <source>
        <dbReference type="Ensembl" id="ENSBTAP00000102448.1"/>
    </source>
</evidence>
<dbReference type="Proteomes" id="UP000009136">
    <property type="component" value="Chromosome 4"/>
</dbReference>
<proteinExistence type="predicted"/>
<dbReference type="AlphaFoldDB" id="A0AAA9TYY3"/>
<evidence type="ECO:0000256" key="1">
    <source>
        <dbReference type="SAM" id="MobiDB-lite"/>
    </source>
</evidence>
<evidence type="ECO:0000313" key="3">
    <source>
        <dbReference type="Proteomes" id="UP000009136"/>
    </source>
</evidence>
<feature type="region of interest" description="Disordered" evidence="1">
    <location>
        <begin position="109"/>
        <end position="137"/>
    </location>
</feature>
<dbReference type="Ensembl" id="ENSBTAT00000111221.2">
    <property type="protein sequence ID" value="ENSBTAP00000102448.1"/>
    <property type="gene ID" value="ENSBTAG00000049733.3"/>
</dbReference>
<keyword evidence="3" id="KW-1185">Reference proteome</keyword>
<organism evidence="2 3">
    <name type="scientific">Bos taurus</name>
    <name type="common">Bovine</name>
    <dbReference type="NCBI Taxonomy" id="9913"/>
    <lineage>
        <taxon>Eukaryota</taxon>
        <taxon>Metazoa</taxon>
        <taxon>Chordata</taxon>
        <taxon>Craniata</taxon>
        <taxon>Vertebrata</taxon>
        <taxon>Euteleostomi</taxon>
        <taxon>Mammalia</taxon>
        <taxon>Eutheria</taxon>
        <taxon>Laurasiatheria</taxon>
        <taxon>Artiodactyla</taxon>
        <taxon>Ruminantia</taxon>
        <taxon>Pecora</taxon>
        <taxon>Bovidae</taxon>
        <taxon>Bovinae</taxon>
        <taxon>Bos</taxon>
    </lineage>
</organism>
<protein>
    <submittedName>
        <fullName evidence="2">Ataxin 7 like 1</fullName>
    </submittedName>
</protein>
<reference evidence="2" key="1">
    <citation type="submission" date="2018-03" db="EMBL/GenBank/DDBJ databases">
        <title>ARS-UCD1.2.</title>
        <authorList>
            <person name="Rosen B.D."/>
            <person name="Bickhart D.M."/>
            <person name="Koren S."/>
            <person name="Schnabel R.D."/>
            <person name="Hall R."/>
            <person name="Zimin A."/>
            <person name="Dreischer C."/>
            <person name="Schultheiss S."/>
            <person name="Schroeder S.G."/>
            <person name="Elsik C.G."/>
            <person name="Couldrey C."/>
            <person name="Liu G.E."/>
            <person name="Van Tassell C.P."/>
            <person name="Phillippy A.M."/>
            <person name="Smith T.P.L."/>
            <person name="Medrano J.F."/>
        </authorList>
    </citation>
    <scope>NUCLEOTIDE SEQUENCE [LARGE SCALE GENOMIC DNA]</scope>
    <source>
        <strain evidence="2">Hereford</strain>
    </source>
</reference>
<dbReference type="PANTHER" id="PTHR15117">
    <property type="entry name" value="ATAXIN 7 RELATED"/>
    <property type="match status" value="1"/>
</dbReference>
<reference evidence="2" key="3">
    <citation type="submission" date="2025-09" db="UniProtKB">
        <authorList>
            <consortium name="Ensembl"/>
        </authorList>
    </citation>
    <scope>IDENTIFICATION</scope>
    <source>
        <strain evidence="2">Hereford</strain>
    </source>
</reference>
<sequence>MTSERSRIPCLSAAAAEGTGKKQQEGRAMATLDRKVPSPEAFLGKPWSSWIDAAKLHCSDNVDLEEAGKEGGKSREVMRLNKEAFCNPLHGGFFSSWTSGLRRLPAFSTRPSEELPDGMKASGPMNLKKQDGGRGCASEQPLLKSTVYSDFREKAEFKERFDSYFHFAPAT</sequence>
<name>A0AAA9TYY3_BOVIN</name>
<feature type="region of interest" description="Disordered" evidence="1">
    <location>
        <begin position="1"/>
        <end position="31"/>
    </location>
</feature>
<dbReference type="InterPro" id="IPR052237">
    <property type="entry name" value="Ataxin-7-like_regulator"/>
</dbReference>
<accession>A0AAA9TYY3</accession>
<dbReference type="PANTHER" id="PTHR15117:SF9">
    <property type="entry name" value="ATAXIN-7-LIKE PROTEIN 1"/>
    <property type="match status" value="1"/>
</dbReference>
<gene>
    <name evidence="2" type="primary">ATXN7L1</name>
</gene>
<dbReference type="GeneTree" id="ENSGT00940000158612"/>